<accession>A0AC35EW51</accession>
<dbReference type="WBParaSite" id="PS1159_v2.g11368.t2">
    <property type="protein sequence ID" value="PS1159_v2.g11368.t2"/>
    <property type="gene ID" value="PS1159_v2.g11368"/>
</dbReference>
<name>A0AC35EW51_9BILA</name>
<evidence type="ECO:0000313" key="2">
    <source>
        <dbReference type="WBParaSite" id="PS1159_v2.g11368.t2"/>
    </source>
</evidence>
<evidence type="ECO:0000313" key="1">
    <source>
        <dbReference type="Proteomes" id="UP000887580"/>
    </source>
</evidence>
<organism evidence="1 2">
    <name type="scientific">Panagrolaimus sp. PS1159</name>
    <dbReference type="NCBI Taxonomy" id="55785"/>
    <lineage>
        <taxon>Eukaryota</taxon>
        <taxon>Metazoa</taxon>
        <taxon>Ecdysozoa</taxon>
        <taxon>Nematoda</taxon>
        <taxon>Chromadorea</taxon>
        <taxon>Rhabditida</taxon>
        <taxon>Tylenchina</taxon>
        <taxon>Panagrolaimomorpha</taxon>
        <taxon>Panagrolaimoidea</taxon>
        <taxon>Panagrolaimidae</taxon>
        <taxon>Panagrolaimus</taxon>
    </lineage>
</organism>
<protein>
    <submittedName>
        <fullName evidence="2">Phospholipid/glycerol acyltransferase domain-containing protein</fullName>
    </submittedName>
</protein>
<proteinExistence type="predicted"/>
<dbReference type="Proteomes" id="UP000887580">
    <property type="component" value="Unplaced"/>
</dbReference>
<reference evidence="2" key="1">
    <citation type="submission" date="2022-11" db="UniProtKB">
        <authorList>
            <consortium name="WormBaseParasite"/>
        </authorList>
    </citation>
    <scope>IDENTIFICATION</scope>
</reference>
<sequence length="736" mass="84221">MNPLGRTANPAEYEEWLSEIDAVGGELAWIRKRKDFPTNSTGYERSPAEINLSVLKSRQVKDAIEKESERRKVPKDEIQKEAEEIIENMAQNEIQKEAEKIIENMAQSFSLPSVKVVGYGVIKAIKSLFDAIYVNLQALRSLRQRLNSDSIVFIPTHKTYADFLLLSLLCYHENVTLPAIAAGSDFQQSYFLGEALRRCGAFFIRRSFGDDALYWAIFSEYIQTHLIHADRPLEFFVEGTRSRTGKSLHPKYGLLQCLLEPYLRAQVYDLVIVPVTMNYDKILEESLYAYELLGFPKPKETTSGLLKARHILSKSFGNVYITFSAPISVRNIIEPKIDRSQLSFYPQREFAVNFETRKAIQKFGHEIVKIHNKNNIITIWPFACLIINDINDRSPVTDPKPILFSELLERLQAFLHLLEKLQIAVQIHSTIENDLRHFLKLHSDLFVSFNLSAKDFYLKFAEMPVTNNESNNSSNNFNNSKLLSKSVTSIIFSNYANQAMFYIYQIGYICASLISNKYSTHSTQSSMSFKGLKNDFGFLQELFVYEFIFVPGEIENDLNEAIERLSEANIIQIKNNDVGSSEDVIIEINDENAVHQISRLITPFIRVYALIFKLLLSIEKSTLQKLSPKTTIFTYLQKEISKIIESEKTNVSSNFRLAFLNNEVIKNAFHTLLKKKILLIKPWNEIVIDRITLNLVAQKLEKFNVETNSDDTCLTADSVINVSGTAADIIPPRSRL</sequence>